<reference evidence="1 2" key="1">
    <citation type="submission" date="2024-04" db="EMBL/GenBank/DDBJ databases">
        <authorList>
            <person name="Rising A."/>
            <person name="Reimegard J."/>
            <person name="Sonavane S."/>
            <person name="Akerstrom W."/>
            <person name="Nylinder S."/>
            <person name="Hedman E."/>
            <person name="Kallberg Y."/>
        </authorList>
    </citation>
    <scope>NUCLEOTIDE SEQUENCE [LARGE SCALE GENOMIC DNA]</scope>
</reference>
<proteinExistence type="predicted"/>
<dbReference type="AlphaFoldDB" id="A0AAV2BYY7"/>
<comment type="caution">
    <text evidence="1">The sequence shown here is derived from an EMBL/GenBank/DDBJ whole genome shotgun (WGS) entry which is preliminary data.</text>
</comment>
<protein>
    <submittedName>
        <fullName evidence="1">Uncharacterized protein</fullName>
    </submittedName>
</protein>
<evidence type="ECO:0000313" key="2">
    <source>
        <dbReference type="Proteomes" id="UP001497382"/>
    </source>
</evidence>
<dbReference type="EMBL" id="CAXIEN010000721">
    <property type="protein sequence ID" value="CAL1301508.1"/>
    <property type="molecule type" value="Genomic_DNA"/>
</dbReference>
<keyword evidence="2" id="KW-1185">Reference proteome</keyword>
<evidence type="ECO:0000313" key="1">
    <source>
        <dbReference type="EMBL" id="CAL1301508.1"/>
    </source>
</evidence>
<organism evidence="1 2">
    <name type="scientific">Larinioides sclopetarius</name>
    <dbReference type="NCBI Taxonomy" id="280406"/>
    <lineage>
        <taxon>Eukaryota</taxon>
        <taxon>Metazoa</taxon>
        <taxon>Ecdysozoa</taxon>
        <taxon>Arthropoda</taxon>
        <taxon>Chelicerata</taxon>
        <taxon>Arachnida</taxon>
        <taxon>Araneae</taxon>
        <taxon>Araneomorphae</taxon>
        <taxon>Entelegynae</taxon>
        <taxon>Araneoidea</taxon>
        <taxon>Araneidae</taxon>
        <taxon>Larinioides</taxon>
    </lineage>
</organism>
<gene>
    <name evidence="1" type="ORF">LARSCL_LOCUS22564</name>
</gene>
<accession>A0AAV2BYY7</accession>
<dbReference type="Proteomes" id="UP001497382">
    <property type="component" value="Unassembled WGS sequence"/>
</dbReference>
<sequence length="30" mass="3778">MLKRRSYDYLKREIFVSFEIKLTNRGRIMN</sequence>
<name>A0AAV2BYY7_9ARAC</name>